<evidence type="ECO:0000256" key="3">
    <source>
        <dbReference type="ARBA" id="ARBA00022553"/>
    </source>
</evidence>
<sequence>MPDKIKFGDVGSDYEPTASEDEYSEGEKELLNNVRQRNRRNEYDEDDDVQHQAVLGFDEDAAEDDYDNAEYEDEEDEEPDFDEIRKFEHDSDIDDRGEEDDLPDRYAWGKKAGAYYGTGYKDRDYDTLTAQEEEMARMEEEEAMEMQKRLIKGMTDEDFALDDLLSDDDAKEAAAAAAKDVDVLAEKSVKKRAPFSSEEVIVIKGDLSDLSESQRLELFRKESPEFDGLVKEGVAKLSECADVLEPVLELLKKHDKLSHPLGQLLVKRYELHMLYCSNISFYVLLKSQRVDIRKHPLVKRLLQLKRLVQEMEQKYEQTAKAQVEALLEAHAEGLEITFDDEMDGGALKSKKAHRLRVLDELERMDSGTEDDLEDAGEEEGSDAEEYSAKRRKLDDVEEEEEDVEEAEEQMEDEEEFDVDGKRKITYQMAKNKGLSVRKRKDQRNIRVKNKLKYRKAIIRRKGAVRTVRTESKRYSGESSIKPYVKRGIKLK</sequence>
<evidence type="ECO:0000256" key="5">
    <source>
        <dbReference type="SAM" id="Coils"/>
    </source>
</evidence>
<dbReference type="VEuPathDB" id="VectorBase:AQUA000214"/>
<name>A0A182WRR2_ANOQN</name>
<feature type="compositionally biased region" description="Acidic residues" evidence="6">
    <location>
        <begin position="91"/>
        <end position="102"/>
    </location>
</feature>
<organism evidence="8 9">
    <name type="scientific">Anopheles quadriannulatus</name>
    <name type="common">Mosquito</name>
    <dbReference type="NCBI Taxonomy" id="34691"/>
    <lineage>
        <taxon>Eukaryota</taxon>
        <taxon>Metazoa</taxon>
        <taxon>Ecdysozoa</taxon>
        <taxon>Arthropoda</taxon>
        <taxon>Hexapoda</taxon>
        <taxon>Insecta</taxon>
        <taxon>Pterygota</taxon>
        <taxon>Neoptera</taxon>
        <taxon>Endopterygota</taxon>
        <taxon>Diptera</taxon>
        <taxon>Nematocera</taxon>
        <taxon>Culicoidea</taxon>
        <taxon>Culicidae</taxon>
        <taxon>Anophelinae</taxon>
        <taxon>Anopheles</taxon>
    </lineage>
</organism>
<dbReference type="AlphaFoldDB" id="A0A182WRR2"/>
<dbReference type="EnsemblMetazoa" id="AQUA000214-RA">
    <property type="protein sequence ID" value="AQUA000214-PA"/>
    <property type="gene ID" value="AQUA000214"/>
</dbReference>
<dbReference type="PANTHER" id="PTHR13237:SF8">
    <property type="entry name" value="SOMETHING ABOUT SILENCING PROTEIN 10"/>
    <property type="match status" value="1"/>
</dbReference>
<dbReference type="GO" id="GO:0000462">
    <property type="term" value="P:maturation of SSU-rRNA from tricistronic rRNA transcript (SSU-rRNA, 5.8S rRNA, LSU-rRNA)"/>
    <property type="evidence" value="ECO:0007669"/>
    <property type="project" value="TreeGrafter"/>
</dbReference>
<feature type="coiled-coil region" evidence="5">
    <location>
        <begin position="121"/>
        <end position="149"/>
    </location>
</feature>
<dbReference type="GO" id="GO:0032040">
    <property type="term" value="C:small-subunit processome"/>
    <property type="evidence" value="ECO:0007669"/>
    <property type="project" value="TreeGrafter"/>
</dbReference>
<dbReference type="InterPro" id="IPR018972">
    <property type="entry name" value="Sas10_C_dom"/>
</dbReference>
<comment type="similarity">
    <text evidence="2">Belongs to the SAS10 family.</text>
</comment>
<feature type="compositionally biased region" description="Acidic residues" evidence="6">
    <location>
        <begin position="367"/>
        <end position="385"/>
    </location>
</feature>
<evidence type="ECO:0000256" key="4">
    <source>
        <dbReference type="ARBA" id="ARBA00023242"/>
    </source>
</evidence>
<reference evidence="8" key="1">
    <citation type="submission" date="2020-05" db="UniProtKB">
        <authorList>
            <consortium name="EnsemblMetazoa"/>
        </authorList>
    </citation>
    <scope>IDENTIFICATION</scope>
    <source>
        <strain evidence="8">SANGQUA</strain>
    </source>
</reference>
<evidence type="ECO:0000256" key="2">
    <source>
        <dbReference type="ARBA" id="ARBA00010979"/>
    </source>
</evidence>
<dbReference type="STRING" id="34691.A0A182WRR2"/>
<keyword evidence="3" id="KW-0597">Phosphoprotein</keyword>
<dbReference type="PANTHER" id="PTHR13237">
    <property type="entry name" value="SOMETHING ABOUT SILENCING PROTEIN 10-RELATED"/>
    <property type="match status" value="1"/>
</dbReference>
<evidence type="ECO:0000313" key="8">
    <source>
        <dbReference type="EnsemblMetazoa" id="AQUA000214-PA"/>
    </source>
</evidence>
<evidence type="ECO:0000256" key="6">
    <source>
        <dbReference type="SAM" id="MobiDB-lite"/>
    </source>
</evidence>
<dbReference type="Pfam" id="PF09368">
    <property type="entry name" value="Sas10"/>
    <property type="match status" value="1"/>
</dbReference>
<protein>
    <recommendedName>
        <fullName evidence="7">Sas10 C-terminal domain-containing protein</fullName>
    </recommendedName>
</protein>
<proteinExistence type="inferred from homology"/>
<dbReference type="Proteomes" id="UP000076407">
    <property type="component" value="Unassembled WGS sequence"/>
</dbReference>
<keyword evidence="4" id="KW-0539">Nucleus</keyword>
<dbReference type="Pfam" id="PF04000">
    <property type="entry name" value="Sas10_Utp3"/>
    <property type="match status" value="1"/>
</dbReference>
<evidence type="ECO:0000313" key="9">
    <source>
        <dbReference type="Proteomes" id="UP000076407"/>
    </source>
</evidence>
<evidence type="ECO:0000256" key="1">
    <source>
        <dbReference type="ARBA" id="ARBA00004123"/>
    </source>
</evidence>
<feature type="compositionally biased region" description="Acidic residues" evidence="6">
    <location>
        <begin position="57"/>
        <end position="81"/>
    </location>
</feature>
<keyword evidence="9" id="KW-1185">Reference proteome</keyword>
<evidence type="ECO:0000259" key="7">
    <source>
        <dbReference type="Pfam" id="PF09368"/>
    </source>
</evidence>
<feature type="domain" description="Sas10 C-terminal" evidence="7">
    <location>
        <begin position="419"/>
        <end position="490"/>
    </location>
</feature>
<feature type="compositionally biased region" description="Acidic residues" evidence="6">
    <location>
        <begin position="395"/>
        <end position="417"/>
    </location>
</feature>
<feature type="region of interest" description="Disordered" evidence="6">
    <location>
        <begin position="364"/>
        <end position="422"/>
    </location>
</feature>
<comment type="subcellular location">
    <subcellularLocation>
        <location evidence="1">Nucleus</location>
    </subcellularLocation>
</comment>
<feature type="region of interest" description="Disordered" evidence="6">
    <location>
        <begin position="1"/>
        <end position="104"/>
    </location>
</feature>
<accession>A0A182WRR2</accession>
<keyword evidence="5" id="KW-0175">Coiled coil</keyword>
<dbReference type="InterPro" id="IPR007146">
    <property type="entry name" value="Sas10/Utp3/C1D"/>
</dbReference>